<evidence type="ECO:0000313" key="1">
    <source>
        <dbReference type="EMBL" id="PNX99545.1"/>
    </source>
</evidence>
<name>A0A2K3N921_TRIPR</name>
<gene>
    <name evidence="1" type="ORF">L195_g022811</name>
</gene>
<comment type="caution">
    <text evidence="1">The sequence shown here is derived from an EMBL/GenBank/DDBJ whole genome shotgun (WGS) entry which is preliminary data.</text>
</comment>
<reference evidence="1 2" key="2">
    <citation type="journal article" date="2017" name="Front. Plant Sci.">
        <title>Gene Classification and Mining of Molecular Markers Useful in Red Clover (Trifolium pratense) Breeding.</title>
        <authorList>
            <person name="Istvanek J."/>
            <person name="Dluhosova J."/>
            <person name="Dluhos P."/>
            <person name="Patkova L."/>
            <person name="Nedelnik J."/>
            <person name="Repkova J."/>
        </authorList>
    </citation>
    <scope>NUCLEOTIDE SEQUENCE [LARGE SCALE GENOMIC DNA]</scope>
    <source>
        <strain evidence="2">cv. Tatra</strain>
        <tissue evidence="1">Young leaves</tissue>
    </source>
</reference>
<dbReference type="AlphaFoldDB" id="A0A2K3N921"/>
<accession>A0A2K3N921</accession>
<evidence type="ECO:0000313" key="2">
    <source>
        <dbReference type="Proteomes" id="UP000236291"/>
    </source>
</evidence>
<organism evidence="1 2">
    <name type="scientific">Trifolium pratense</name>
    <name type="common">Red clover</name>
    <dbReference type="NCBI Taxonomy" id="57577"/>
    <lineage>
        <taxon>Eukaryota</taxon>
        <taxon>Viridiplantae</taxon>
        <taxon>Streptophyta</taxon>
        <taxon>Embryophyta</taxon>
        <taxon>Tracheophyta</taxon>
        <taxon>Spermatophyta</taxon>
        <taxon>Magnoliopsida</taxon>
        <taxon>eudicotyledons</taxon>
        <taxon>Gunneridae</taxon>
        <taxon>Pentapetalae</taxon>
        <taxon>rosids</taxon>
        <taxon>fabids</taxon>
        <taxon>Fabales</taxon>
        <taxon>Fabaceae</taxon>
        <taxon>Papilionoideae</taxon>
        <taxon>50 kb inversion clade</taxon>
        <taxon>NPAAA clade</taxon>
        <taxon>Hologalegina</taxon>
        <taxon>IRL clade</taxon>
        <taxon>Trifolieae</taxon>
        <taxon>Trifolium</taxon>
    </lineage>
</organism>
<dbReference type="STRING" id="57577.A0A2K3N921"/>
<dbReference type="EMBL" id="ASHM01017877">
    <property type="protein sequence ID" value="PNX99545.1"/>
    <property type="molecule type" value="Genomic_DNA"/>
</dbReference>
<proteinExistence type="predicted"/>
<protein>
    <submittedName>
        <fullName evidence="1">Uncharacterized protein</fullName>
    </submittedName>
</protein>
<sequence length="110" mass="12271">MSNFVGIRLPVVACYCCCATPNPHHPPRTIVASSSSLLNRKFKNVPRRMLLGFGASSLTFSHFMSTSSGVKSFIASARITSGPSVDQILKNVEWPEQFPFKDEDFQRFDE</sequence>
<reference evidence="1 2" key="1">
    <citation type="journal article" date="2014" name="Am. J. Bot.">
        <title>Genome assembly and annotation for red clover (Trifolium pratense; Fabaceae).</title>
        <authorList>
            <person name="Istvanek J."/>
            <person name="Jaros M."/>
            <person name="Krenek A."/>
            <person name="Repkova J."/>
        </authorList>
    </citation>
    <scope>NUCLEOTIDE SEQUENCE [LARGE SCALE GENOMIC DNA]</scope>
    <source>
        <strain evidence="2">cv. Tatra</strain>
        <tissue evidence="1">Young leaves</tissue>
    </source>
</reference>
<dbReference type="Proteomes" id="UP000236291">
    <property type="component" value="Unassembled WGS sequence"/>
</dbReference>
<dbReference type="ExpressionAtlas" id="A0A2K3N921">
    <property type="expression patterns" value="baseline"/>
</dbReference>